<dbReference type="Gene3D" id="3.30.200.20">
    <property type="entry name" value="Phosphorylase Kinase, domain 1"/>
    <property type="match status" value="1"/>
</dbReference>
<dbReference type="PANTHER" id="PTHR21310">
    <property type="entry name" value="AMINOGLYCOSIDE PHOSPHOTRANSFERASE-RELATED-RELATED"/>
    <property type="match status" value="1"/>
</dbReference>
<dbReference type="SUPFAM" id="SSF56112">
    <property type="entry name" value="Protein kinase-like (PK-like)"/>
    <property type="match status" value="1"/>
</dbReference>
<proteinExistence type="predicted"/>
<dbReference type="AlphaFoldDB" id="D9XG95"/>
<evidence type="ECO:0000313" key="4">
    <source>
        <dbReference type="Proteomes" id="UP000004184"/>
    </source>
</evidence>
<dbReference type="Proteomes" id="UP000004184">
    <property type="component" value="Unassembled WGS sequence"/>
</dbReference>
<accession>D9XG95</accession>
<organism evidence="3 4">
    <name type="scientific">Streptomyces viridochromogenes (strain DSM 40736 / JCM 4977 / BCRC 1201 / Tue 494)</name>
    <dbReference type="NCBI Taxonomy" id="591159"/>
    <lineage>
        <taxon>Bacteria</taxon>
        <taxon>Bacillati</taxon>
        <taxon>Actinomycetota</taxon>
        <taxon>Actinomycetes</taxon>
        <taxon>Kitasatosporales</taxon>
        <taxon>Streptomycetaceae</taxon>
        <taxon>Streptomyces</taxon>
    </lineage>
</organism>
<evidence type="ECO:0000256" key="1">
    <source>
        <dbReference type="SAM" id="MobiDB-lite"/>
    </source>
</evidence>
<dbReference type="Gene3D" id="3.90.1200.10">
    <property type="match status" value="1"/>
</dbReference>
<gene>
    <name evidence="3" type="ORF">SSQG_07502</name>
</gene>
<keyword evidence="4" id="KW-1185">Reference proteome</keyword>
<evidence type="ECO:0000259" key="2">
    <source>
        <dbReference type="Pfam" id="PF01636"/>
    </source>
</evidence>
<sequence length="367" mass="39849">MGHLRLDGAPARRPRIQHRGRHRRDPAQHPRRTGARPAEGARPMSTATQLPELSARVRDRLARRHPGAPVGELTVLPGGHSGLTYSITAGDARYVVKAVPPGQKPVGRNDVLRQARVLGALAGSAVPVPGVAAVDETQPAWFAMEFASGEAVEPVLDEPGVPAATARARMLEVAAVLRRLHATDTRTPGLDPPEPLDAAGELERWSRTLHAVPAELRPGGEELLARLARDVPGGLPPVLLHGDFRLGNVLCVDERAAAVVDWEIWSIGDPRIDLGWFLLFADHRNFPRLGRAVPGLPSEAELLDAYLDGRPALPAMDWFRALGRMKMAAIMGHNLRRHREGKHHDPDQERLPPTIAAMISTARDILG</sequence>
<keyword evidence="3" id="KW-0808">Transferase</keyword>
<feature type="domain" description="Aminoglycoside phosphotransferase" evidence="2">
    <location>
        <begin position="73"/>
        <end position="287"/>
    </location>
</feature>
<dbReference type="EMBL" id="GG657757">
    <property type="protein sequence ID" value="EFL36984.1"/>
    <property type="molecule type" value="Genomic_DNA"/>
</dbReference>
<protein>
    <submittedName>
        <fullName evidence="3">Phosphotransferase</fullName>
    </submittedName>
</protein>
<feature type="compositionally biased region" description="Basic residues" evidence="1">
    <location>
        <begin position="12"/>
        <end position="34"/>
    </location>
</feature>
<dbReference type="Pfam" id="PF01636">
    <property type="entry name" value="APH"/>
    <property type="match status" value="1"/>
</dbReference>
<evidence type="ECO:0000313" key="3">
    <source>
        <dbReference type="EMBL" id="EFL36984.1"/>
    </source>
</evidence>
<dbReference type="InterPro" id="IPR002575">
    <property type="entry name" value="Aminoglycoside_PTrfase"/>
</dbReference>
<dbReference type="GO" id="GO:0016740">
    <property type="term" value="F:transferase activity"/>
    <property type="evidence" value="ECO:0007669"/>
    <property type="project" value="UniProtKB-KW"/>
</dbReference>
<dbReference type="InterPro" id="IPR041726">
    <property type="entry name" value="ACAD10_11_N"/>
</dbReference>
<dbReference type="eggNOG" id="COG3173">
    <property type="taxonomic scope" value="Bacteria"/>
</dbReference>
<dbReference type="InterPro" id="IPR051678">
    <property type="entry name" value="AGP_Transferase"/>
</dbReference>
<dbReference type="HOGENOM" id="CLU_007526_0_0_11"/>
<feature type="region of interest" description="Disordered" evidence="1">
    <location>
        <begin position="1"/>
        <end position="53"/>
    </location>
</feature>
<dbReference type="CDD" id="cd05154">
    <property type="entry name" value="ACAD10_11_N-like"/>
    <property type="match status" value="1"/>
</dbReference>
<dbReference type="STRING" id="591159.SSQG_07502"/>
<dbReference type="InterPro" id="IPR011009">
    <property type="entry name" value="Kinase-like_dom_sf"/>
</dbReference>
<reference evidence="4" key="1">
    <citation type="submission" date="2009-02" db="EMBL/GenBank/DDBJ databases">
        <title>Annotation of Streptomyces viridochromogenes strain DSM 40736.</title>
        <authorList>
            <consortium name="The Broad Institute Genome Sequencing Platform"/>
            <consortium name="Broad Institute Microbial Sequencing Center"/>
            <person name="Fischbach M."/>
            <person name="Godfrey P."/>
            <person name="Ward D."/>
            <person name="Young S."/>
            <person name="Zeng Q."/>
            <person name="Koehrsen M."/>
            <person name="Alvarado L."/>
            <person name="Berlin A.M."/>
            <person name="Bochicchio J."/>
            <person name="Borenstein D."/>
            <person name="Chapman S.B."/>
            <person name="Chen Z."/>
            <person name="Engels R."/>
            <person name="Freedman E."/>
            <person name="Gellesch M."/>
            <person name="Goldberg J."/>
            <person name="Griggs A."/>
            <person name="Gujja S."/>
            <person name="Heilman E.R."/>
            <person name="Heiman D.I."/>
            <person name="Hepburn T.A."/>
            <person name="Howarth C."/>
            <person name="Jen D."/>
            <person name="Larson L."/>
            <person name="Lewis B."/>
            <person name="Mehta T."/>
            <person name="Park D."/>
            <person name="Pearson M."/>
            <person name="Richards J."/>
            <person name="Roberts A."/>
            <person name="Saif S."/>
            <person name="Shea T.D."/>
            <person name="Shenoy N."/>
            <person name="Sisk P."/>
            <person name="Stolte C."/>
            <person name="Sykes S.N."/>
            <person name="Thomson T."/>
            <person name="Walk T."/>
            <person name="White J."/>
            <person name="Yandava C."/>
            <person name="Straight P."/>
            <person name="Clardy J."/>
            <person name="Hung D."/>
            <person name="Kolter R."/>
            <person name="Mekalanos J."/>
            <person name="Walker S."/>
            <person name="Walsh C.T."/>
            <person name="Wieland-Brown L.C."/>
            <person name="Haas B."/>
            <person name="Nusbaum C."/>
            <person name="Birren B."/>
        </authorList>
    </citation>
    <scope>NUCLEOTIDE SEQUENCE [LARGE SCALE GENOMIC DNA]</scope>
    <source>
        <strain evidence="4">DSM 40736 / JCM 4977 / BCRC 1201 / Tue 494</strain>
    </source>
</reference>
<name>D9XG95_STRVT</name>